<gene>
    <name evidence="1" type="ORF">DW172_01560</name>
</gene>
<reference evidence="1 2" key="1">
    <citation type="submission" date="2018-08" db="EMBL/GenBank/DDBJ databases">
        <title>A genome reference for cultivated species of the human gut microbiota.</title>
        <authorList>
            <person name="Zou Y."/>
            <person name="Xue W."/>
            <person name="Luo G."/>
        </authorList>
    </citation>
    <scope>NUCLEOTIDE SEQUENCE [LARGE SCALE GENOMIC DNA]</scope>
    <source>
        <strain evidence="1 2">AM16-11</strain>
    </source>
</reference>
<comment type="caution">
    <text evidence="1">The sequence shown here is derived from an EMBL/GenBank/DDBJ whole genome shotgun (WGS) entry which is preliminary data.</text>
</comment>
<protein>
    <submittedName>
        <fullName evidence="1">Uncharacterized protein</fullName>
    </submittedName>
</protein>
<dbReference type="Proteomes" id="UP000285865">
    <property type="component" value="Unassembled WGS sequence"/>
</dbReference>
<sequence length="62" mass="7196">MDCGIITEEKEEMVLIPKRDYIRYIENEKTLDNIRKIVTDSDTEKWKGIGILRIGGKSNGRI</sequence>
<proteinExistence type="predicted"/>
<evidence type="ECO:0000313" key="1">
    <source>
        <dbReference type="EMBL" id="RHI25406.1"/>
    </source>
</evidence>
<dbReference type="AlphaFoldDB" id="A0A414ZQ71"/>
<name>A0A414ZQ71_9FIRM</name>
<dbReference type="EMBL" id="QRKN01000001">
    <property type="protein sequence ID" value="RHI25406.1"/>
    <property type="molecule type" value="Genomic_DNA"/>
</dbReference>
<dbReference type="RefSeq" id="WP_118257008.1">
    <property type="nucleotide sequence ID" value="NZ_QRKN01000001.1"/>
</dbReference>
<organism evidence="1 2">
    <name type="scientific">Agathobacter rectalis</name>
    <dbReference type="NCBI Taxonomy" id="39491"/>
    <lineage>
        <taxon>Bacteria</taxon>
        <taxon>Bacillati</taxon>
        <taxon>Bacillota</taxon>
        <taxon>Clostridia</taxon>
        <taxon>Lachnospirales</taxon>
        <taxon>Lachnospiraceae</taxon>
        <taxon>Agathobacter</taxon>
    </lineage>
</organism>
<accession>A0A414ZQ71</accession>
<evidence type="ECO:0000313" key="2">
    <source>
        <dbReference type="Proteomes" id="UP000285865"/>
    </source>
</evidence>